<dbReference type="CDD" id="cd00592">
    <property type="entry name" value="HTH_MerR-like"/>
    <property type="match status" value="1"/>
</dbReference>
<dbReference type="PROSITE" id="PS50937">
    <property type="entry name" value="HTH_MERR_2"/>
    <property type="match status" value="1"/>
</dbReference>
<feature type="compositionally biased region" description="Basic and acidic residues" evidence="3">
    <location>
        <begin position="156"/>
        <end position="171"/>
    </location>
</feature>
<dbReference type="InterPro" id="IPR009061">
    <property type="entry name" value="DNA-bd_dom_put_sf"/>
</dbReference>
<dbReference type="PANTHER" id="PTHR30204">
    <property type="entry name" value="REDOX-CYCLING DRUG-SENSING TRANSCRIPTIONAL ACTIVATOR SOXR"/>
    <property type="match status" value="1"/>
</dbReference>
<dbReference type="InterPro" id="IPR000551">
    <property type="entry name" value="MerR-type_HTH_dom"/>
</dbReference>
<dbReference type="Proteomes" id="UP001294412">
    <property type="component" value="Unassembled WGS sequence"/>
</dbReference>
<organism evidence="5 6">
    <name type="scientific">Fulvimarina uroteuthidis</name>
    <dbReference type="NCBI Taxonomy" id="3098149"/>
    <lineage>
        <taxon>Bacteria</taxon>
        <taxon>Pseudomonadati</taxon>
        <taxon>Pseudomonadota</taxon>
        <taxon>Alphaproteobacteria</taxon>
        <taxon>Hyphomicrobiales</taxon>
        <taxon>Aurantimonadaceae</taxon>
        <taxon>Fulvimarina</taxon>
    </lineage>
</organism>
<dbReference type="Pfam" id="PF13411">
    <property type="entry name" value="MerR_1"/>
    <property type="match status" value="1"/>
</dbReference>
<feature type="coiled-coil region" evidence="2">
    <location>
        <begin position="77"/>
        <end position="111"/>
    </location>
</feature>
<keyword evidence="6" id="KW-1185">Reference proteome</keyword>
<evidence type="ECO:0000256" key="2">
    <source>
        <dbReference type="SAM" id="Coils"/>
    </source>
</evidence>
<reference evidence="5 6" key="1">
    <citation type="submission" date="2023-12" db="EMBL/GenBank/DDBJ databases">
        <title>Description of Novel Strain Fulvimarina sp. 2208YS6-2-32 isolated from Uroteuthis (Photololigo) edulis.</title>
        <authorList>
            <person name="Park J.-S."/>
        </authorList>
    </citation>
    <scope>NUCLEOTIDE SEQUENCE [LARGE SCALE GENOMIC DNA]</scope>
    <source>
        <strain evidence="5 6">2208YS6-2-32</strain>
    </source>
</reference>
<dbReference type="InterPro" id="IPR047057">
    <property type="entry name" value="MerR_fam"/>
</dbReference>
<evidence type="ECO:0000313" key="6">
    <source>
        <dbReference type="Proteomes" id="UP001294412"/>
    </source>
</evidence>
<gene>
    <name evidence="5" type="ORF">U0C82_10325</name>
</gene>
<dbReference type="RefSeq" id="WP_322187021.1">
    <property type="nucleotide sequence ID" value="NZ_JAXLPB010000003.1"/>
</dbReference>
<evidence type="ECO:0000313" key="5">
    <source>
        <dbReference type="EMBL" id="MDY8109533.1"/>
    </source>
</evidence>
<accession>A0ABU5I3J3</accession>
<dbReference type="SMART" id="SM00422">
    <property type="entry name" value="HTH_MERR"/>
    <property type="match status" value="1"/>
</dbReference>
<dbReference type="EMBL" id="JAXLPB010000003">
    <property type="protein sequence ID" value="MDY8109533.1"/>
    <property type="molecule type" value="Genomic_DNA"/>
</dbReference>
<evidence type="ECO:0000256" key="1">
    <source>
        <dbReference type="ARBA" id="ARBA00023125"/>
    </source>
</evidence>
<protein>
    <submittedName>
        <fullName evidence="5">MerR family transcriptional regulator</fullName>
    </submittedName>
</protein>
<feature type="region of interest" description="Disordered" evidence="3">
    <location>
        <begin position="156"/>
        <end position="177"/>
    </location>
</feature>
<keyword evidence="2" id="KW-0175">Coiled coil</keyword>
<comment type="caution">
    <text evidence="5">The sequence shown here is derived from an EMBL/GenBank/DDBJ whole genome shotgun (WGS) entry which is preliminary data.</text>
</comment>
<name>A0ABU5I3J3_9HYPH</name>
<keyword evidence="1" id="KW-0238">DNA-binding</keyword>
<dbReference type="PANTHER" id="PTHR30204:SF90">
    <property type="entry name" value="HTH-TYPE TRANSCRIPTIONAL ACTIVATOR MTA"/>
    <property type="match status" value="1"/>
</dbReference>
<proteinExistence type="predicted"/>
<dbReference type="Gene3D" id="1.10.1660.10">
    <property type="match status" value="1"/>
</dbReference>
<evidence type="ECO:0000256" key="3">
    <source>
        <dbReference type="SAM" id="MobiDB-lite"/>
    </source>
</evidence>
<dbReference type="SUPFAM" id="SSF46955">
    <property type="entry name" value="Putative DNA-binding domain"/>
    <property type="match status" value="1"/>
</dbReference>
<feature type="domain" description="HTH merR-type" evidence="4">
    <location>
        <begin position="1"/>
        <end position="69"/>
    </location>
</feature>
<evidence type="ECO:0000259" key="4">
    <source>
        <dbReference type="PROSITE" id="PS50937"/>
    </source>
</evidence>
<sequence>MRKIGEVAAMFQTTPRTLLYYEELGILSPQKTEKGTRMYSEVDIRRFSVAYELSHLGIPFRTIRALAALCDHAPDKVDIAERKMSTLASLAEDLRAQIERIERVATDVESAIGVIASAASTSAGSTDADFQDALFRSSSARELPAILSLLVPREGPVRSCDKAAKETRLETSDGAAD</sequence>